<feature type="signal peptide" evidence="1">
    <location>
        <begin position="1"/>
        <end position="26"/>
    </location>
</feature>
<gene>
    <name evidence="3" type="primary">LOC104594245</name>
</gene>
<dbReference type="Proteomes" id="UP000189703">
    <property type="component" value="Unplaced"/>
</dbReference>
<dbReference type="STRING" id="4432.A0A1U7ZUV0"/>
<dbReference type="AlphaFoldDB" id="A0A1U7ZUV0"/>
<dbReference type="Pfam" id="PF01190">
    <property type="entry name" value="Pollen_Ole_e_1"/>
    <property type="match status" value="1"/>
</dbReference>
<feature type="chain" id="PRO_5010547939" evidence="1">
    <location>
        <begin position="27"/>
        <end position="208"/>
    </location>
</feature>
<dbReference type="OrthoDB" id="744797at2759"/>
<dbReference type="GeneID" id="104594245"/>
<dbReference type="OMA" id="ACHQRRR"/>
<evidence type="ECO:0000313" key="3">
    <source>
        <dbReference type="RefSeq" id="XP_010252764.1"/>
    </source>
</evidence>
<dbReference type="InParanoid" id="A0A1U7ZUV0"/>
<dbReference type="eggNOG" id="ENOG502S4G1">
    <property type="taxonomic scope" value="Eukaryota"/>
</dbReference>
<dbReference type="PANTHER" id="PTHR47273:SF6">
    <property type="entry name" value="POLLEN OLE E 1 ALLERGEN AND EXTENSIN FAMILY PROTEIN"/>
    <property type="match status" value="1"/>
</dbReference>
<reference evidence="3" key="1">
    <citation type="submission" date="2025-08" db="UniProtKB">
        <authorList>
            <consortium name="RefSeq"/>
        </authorList>
    </citation>
    <scope>IDENTIFICATION</scope>
</reference>
<dbReference type="FunCoup" id="A0A1U7ZUV0">
    <property type="interactions" value="935"/>
</dbReference>
<dbReference type="PANTHER" id="PTHR47273">
    <property type="entry name" value="EXPRESSED PROTEIN"/>
    <property type="match status" value="1"/>
</dbReference>
<protein>
    <submittedName>
        <fullName evidence="3">Uncharacterized protein LOC104594245</fullName>
    </submittedName>
</protein>
<keyword evidence="2" id="KW-1185">Reference proteome</keyword>
<name>A0A1U7ZUV0_NELNU</name>
<proteinExistence type="predicted"/>
<dbReference type="KEGG" id="nnu:104594245"/>
<keyword evidence="1" id="KW-0732">Signal</keyword>
<evidence type="ECO:0000313" key="2">
    <source>
        <dbReference type="Proteomes" id="UP000189703"/>
    </source>
</evidence>
<organism evidence="2 3">
    <name type="scientific">Nelumbo nucifera</name>
    <name type="common">Sacred lotus</name>
    <dbReference type="NCBI Taxonomy" id="4432"/>
    <lineage>
        <taxon>Eukaryota</taxon>
        <taxon>Viridiplantae</taxon>
        <taxon>Streptophyta</taxon>
        <taxon>Embryophyta</taxon>
        <taxon>Tracheophyta</taxon>
        <taxon>Spermatophyta</taxon>
        <taxon>Magnoliopsida</taxon>
        <taxon>Proteales</taxon>
        <taxon>Nelumbonaceae</taxon>
        <taxon>Nelumbo</taxon>
    </lineage>
</organism>
<evidence type="ECO:0000256" key="1">
    <source>
        <dbReference type="SAM" id="SignalP"/>
    </source>
</evidence>
<dbReference type="RefSeq" id="XP_010252764.1">
    <property type="nucleotide sequence ID" value="XM_010254462.2"/>
</dbReference>
<sequence length="208" mass="22777">MKAHTNRMTGFRGIFLVVIFSLGVKASVAGRKNPLVELSTHTDLIQLAGYGLEKLSSVLVTGTLLCEACLHGEMEPELRQWPISGAVIGVACKTSRRKMSKYWARGKTDEYGEFIIDLPSQLHAIPELDKACSVKVVALPKIKSACSRAFVGKSQGIRLSSVGNGIRTYTAGEIAFQKQSKRSSVFCLKKGKGKTDMQGFHRGEPYIR</sequence>
<accession>A0A1U7ZUV0</accession>